<feature type="compositionally biased region" description="Basic and acidic residues" evidence="1">
    <location>
        <begin position="548"/>
        <end position="567"/>
    </location>
</feature>
<feature type="compositionally biased region" description="Polar residues" evidence="1">
    <location>
        <begin position="330"/>
        <end position="342"/>
    </location>
</feature>
<evidence type="ECO:0000259" key="2">
    <source>
        <dbReference type="Pfam" id="PF14661"/>
    </source>
</evidence>
<feature type="compositionally biased region" description="Polar residues" evidence="1">
    <location>
        <begin position="538"/>
        <end position="547"/>
    </location>
</feature>
<dbReference type="Pfam" id="PF14661">
    <property type="entry name" value="HAUS6_N"/>
    <property type="match status" value="1"/>
</dbReference>
<name>A0A2B7X4K6_9EURO</name>
<organism evidence="3 4">
    <name type="scientific">Helicocarpus griseus UAMH5409</name>
    <dbReference type="NCBI Taxonomy" id="1447875"/>
    <lineage>
        <taxon>Eukaryota</taxon>
        <taxon>Fungi</taxon>
        <taxon>Dikarya</taxon>
        <taxon>Ascomycota</taxon>
        <taxon>Pezizomycotina</taxon>
        <taxon>Eurotiomycetes</taxon>
        <taxon>Eurotiomycetidae</taxon>
        <taxon>Onygenales</taxon>
        <taxon>Ajellomycetaceae</taxon>
        <taxon>Helicocarpus</taxon>
    </lineage>
</organism>
<dbReference type="EMBL" id="PDNB01000144">
    <property type="protein sequence ID" value="PGH03711.1"/>
    <property type="molecule type" value="Genomic_DNA"/>
</dbReference>
<proteinExistence type="predicted"/>
<gene>
    <name evidence="3" type="ORF">AJ79_07293</name>
</gene>
<keyword evidence="4" id="KW-1185">Reference proteome</keyword>
<feature type="compositionally biased region" description="Polar residues" evidence="1">
    <location>
        <begin position="415"/>
        <end position="429"/>
    </location>
</feature>
<dbReference type="Proteomes" id="UP000223968">
    <property type="component" value="Unassembled WGS sequence"/>
</dbReference>
<feature type="compositionally biased region" description="Basic and acidic residues" evidence="1">
    <location>
        <begin position="316"/>
        <end position="329"/>
    </location>
</feature>
<feature type="compositionally biased region" description="Polar residues" evidence="1">
    <location>
        <begin position="395"/>
        <end position="408"/>
    </location>
</feature>
<feature type="compositionally biased region" description="Polar residues" evidence="1">
    <location>
        <begin position="484"/>
        <end position="507"/>
    </location>
</feature>
<feature type="region of interest" description="Disordered" evidence="1">
    <location>
        <begin position="472"/>
        <end position="567"/>
    </location>
</feature>
<comment type="caution">
    <text evidence="3">The sequence shown here is derived from an EMBL/GenBank/DDBJ whole genome shotgun (WGS) entry which is preliminary data.</text>
</comment>
<accession>A0A2B7X4K6</accession>
<evidence type="ECO:0000313" key="3">
    <source>
        <dbReference type="EMBL" id="PGH03711.1"/>
    </source>
</evidence>
<feature type="compositionally biased region" description="Low complexity" evidence="1">
    <location>
        <begin position="444"/>
        <end position="457"/>
    </location>
</feature>
<evidence type="ECO:0000313" key="4">
    <source>
        <dbReference type="Proteomes" id="UP000223968"/>
    </source>
</evidence>
<protein>
    <recommendedName>
        <fullName evidence="2">HAUS augmin-like complex subunit 6 N-terminal domain-containing protein</fullName>
    </recommendedName>
</protein>
<feature type="region of interest" description="Disordered" evidence="1">
    <location>
        <begin position="316"/>
        <end position="342"/>
    </location>
</feature>
<sequence>MQSSTRPSKPKGLNWPVSSHVTVLVRNLRLLHLDHREDWPDITVRSFANSQPNSRQRIKAVEWSLYHLFMLWDPEGTQNKLRPFFPPLEPLQSVNLRSALFRALSDLKKNGVLGREAILRKTMLDDCKGEKFEEVLAMFSMAVLRKVMLARKGEHHNPVVDMALNGASTAEQEMLVPLIIAHRVSLTTMVSDKSNVRESYDRLKKLLQDKADELAIRSKEVADKPTADGDSVSHNIVNLWHGNGKWADTVMNGGTQASNDHLLESPFSKTWSLVKSGRLDDSGSRSSSDLLTDLENRLAEQKARVEKWRKFRQNLGEERRAAQPSKRQDSSQTLTFRNHQSLNIATLAQSDRKSTNNPALHDKEYSSLVSALDAALLKHEVNISQKKGQRDSTGTRKPSLQSLNSNHDSPMGQMAPSSLGDQPTPNSGYMDNMSILSPLPPHGSPRSSPRPESGEISVSRTASYDYFSGRATPSITIEDDPDPDTQNNDLKASERISVNPTRATSGTLVERTRQSMSFLPAPNPRPRQLLAAARSRKSQSFPVNQFETPKKSGNDPDNRERSRAVTPKEELFSQEADYASVFKSRPKVAMSPVNSPSVHISPMDESDMDLDATVEMDDDDVAMTESELRRSPLFGARFTSRA</sequence>
<reference evidence="3 4" key="1">
    <citation type="submission" date="2017-10" db="EMBL/GenBank/DDBJ databases">
        <title>Comparative genomics in systemic dimorphic fungi from Ajellomycetaceae.</title>
        <authorList>
            <person name="Munoz J.F."/>
            <person name="Mcewen J.G."/>
            <person name="Clay O.K."/>
            <person name="Cuomo C.A."/>
        </authorList>
    </citation>
    <scope>NUCLEOTIDE SEQUENCE [LARGE SCALE GENOMIC DNA]</scope>
    <source>
        <strain evidence="3 4">UAMH5409</strain>
    </source>
</reference>
<dbReference type="InterPro" id="IPR028163">
    <property type="entry name" value="HAUS_6_N"/>
</dbReference>
<dbReference type="STRING" id="1447875.A0A2B7X4K6"/>
<evidence type="ECO:0000256" key="1">
    <source>
        <dbReference type="SAM" id="MobiDB-lite"/>
    </source>
</evidence>
<feature type="region of interest" description="Disordered" evidence="1">
    <location>
        <begin position="383"/>
        <end position="458"/>
    </location>
</feature>
<dbReference type="OrthoDB" id="5575722at2759"/>
<dbReference type="AlphaFoldDB" id="A0A2B7X4K6"/>
<feature type="domain" description="HAUS augmin-like complex subunit 6 N-terminal" evidence="2">
    <location>
        <begin position="24"/>
        <end position="232"/>
    </location>
</feature>